<protein>
    <recommendedName>
        <fullName evidence="6">Auxin canalization protein</fullName>
    </recommendedName>
</protein>
<proteinExistence type="predicted"/>
<evidence type="ECO:0008006" key="6">
    <source>
        <dbReference type="Google" id="ProtNLM"/>
    </source>
</evidence>
<dbReference type="Pfam" id="PF08458">
    <property type="entry name" value="PH_2"/>
    <property type="match status" value="1"/>
</dbReference>
<dbReference type="Pfam" id="PF05703">
    <property type="entry name" value="Auxin_canalis"/>
    <property type="match status" value="1"/>
</dbReference>
<dbReference type="AlphaFoldDB" id="A0A8X7VGF9"/>
<dbReference type="InterPro" id="IPR040269">
    <property type="entry name" value="VAB"/>
</dbReference>
<feature type="region of interest" description="Disordered" evidence="1">
    <location>
        <begin position="1"/>
        <end position="27"/>
    </location>
</feature>
<dbReference type="PANTHER" id="PTHR31351">
    <property type="entry name" value="EXPRESSED PROTEIN"/>
    <property type="match status" value="1"/>
</dbReference>
<dbReference type="Proteomes" id="UP000886595">
    <property type="component" value="Unassembled WGS sequence"/>
</dbReference>
<organism evidence="4 5">
    <name type="scientific">Brassica carinata</name>
    <name type="common">Ethiopian mustard</name>
    <name type="synonym">Abyssinian cabbage</name>
    <dbReference type="NCBI Taxonomy" id="52824"/>
    <lineage>
        <taxon>Eukaryota</taxon>
        <taxon>Viridiplantae</taxon>
        <taxon>Streptophyta</taxon>
        <taxon>Embryophyta</taxon>
        <taxon>Tracheophyta</taxon>
        <taxon>Spermatophyta</taxon>
        <taxon>Magnoliopsida</taxon>
        <taxon>eudicotyledons</taxon>
        <taxon>Gunneridae</taxon>
        <taxon>Pentapetalae</taxon>
        <taxon>rosids</taxon>
        <taxon>malvids</taxon>
        <taxon>Brassicales</taxon>
        <taxon>Brassicaceae</taxon>
        <taxon>Brassiceae</taxon>
        <taxon>Brassica</taxon>
    </lineage>
</organism>
<evidence type="ECO:0000313" key="5">
    <source>
        <dbReference type="Proteomes" id="UP000886595"/>
    </source>
</evidence>
<gene>
    <name evidence="4" type="ORF">Bca52824_022373</name>
</gene>
<accession>A0A8X7VGF9</accession>
<sequence>MELSLALTSTDHHHQVNNNPSPSEAHPDTMDFLSREWCNFAVQSLQPDHIIYDRSIVPVETSIAKFQGDLNLVPCGKMDKSMKMDDPDFKPSMPSWKTNDVKSWIWMQQAMHPELSYDGFFHKKLVKPYFAISLETSLEDYAIDKKWWKEIKAKRKEEVRLQRAEVHAAVSLAGLAAVLAAVASENAGKDGGNGRPTTKETAVASAAAVVAAQCAQMAETMGANRDQLSTMIGSAMTGTSVSEILTLTASATTSLRGAATLKARRSCKINRLNGSTPVLPIEYSSDLPPEFDKNTSLLAKGADLFVETPDADFKVRTVSIVLNKDGKVILKMKKHNLLRTKKECIVTNVHVELYKDSESEDNNIEDTCYLIVLKTNRGTIKLDMADDYGRYKTWVTMIQHMLTLSSSSSFRTKYDLTFYNKN</sequence>
<evidence type="ECO:0000259" key="2">
    <source>
        <dbReference type="Pfam" id="PF05703"/>
    </source>
</evidence>
<dbReference type="PANTHER" id="PTHR31351:SF25">
    <property type="entry name" value="AUXIN CANALIZATION PROTEIN (DUF828)"/>
    <property type="match status" value="1"/>
</dbReference>
<name>A0A8X7VGF9_BRACI</name>
<comment type="caution">
    <text evidence="4">The sequence shown here is derived from an EMBL/GenBank/DDBJ whole genome shotgun (WGS) entry which is preliminary data.</text>
</comment>
<feature type="domain" description="Pleckstrin-like plant" evidence="3">
    <location>
        <begin position="303"/>
        <end position="405"/>
    </location>
</feature>
<reference evidence="4 5" key="1">
    <citation type="submission" date="2020-02" db="EMBL/GenBank/DDBJ databases">
        <authorList>
            <person name="Ma Q."/>
            <person name="Huang Y."/>
            <person name="Song X."/>
            <person name="Pei D."/>
        </authorList>
    </citation>
    <scope>NUCLEOTIDE SEQUENCE [LARGE SCALE GENOMIC DNA]</scope>
    <source>
        <strain evidence="4">Sxm20200214</strain>
        <tissue evidence="4">Leaf</tissue>
    </source>
</reference>
<evidence type="ECO:0000259" key="3">
    <source>
        <dbReference type="Pfam" id="PF08458"/>
    </source>
</evidence>
<dbReference type="EMBL" id="JAAMPC010000005">
    <property type="protein sequence ID" value="KAG2310816.1"/>
    <property type="molecule type" value="Genomic_DNA"/>
</dbReference>
<evidence type="ECO:0000256" key="1">
    <source>
        <dbReference type="SAM" id="MobiDB-lite"/>
    </source>
</evidence>
<dbReference type="OrthoDB" id="786244at2759"/>
<feature type="domain" description="VAN3-binding protein-like auxin canalisation" evidence="2">
    <location>
        <begin position="26"/>
        <end position="282"/>
    </location>
</feature>
<dbReference type="InterPro" id="IPR008546">
    <property type="entry name" value="VAN3-bd-like_auxin_canal"/>
</dbReference>
<dbReference type="InterPro" id="IPR013666">
    <property type="entry name" value="PH_pln"/>
</dbReference>
<evidence type="ECO:0000313" key="4">
    <source>
        <dbReference type="EMBL" id="KAG2310816.1"/>
    </source>
</evidence>
<keyword evidence="5" id="KW-1185">Reference proteome</keyword>